<gene>
    <name evidence="1" type="ORF">PO878_04375</name>
</gene>
<dbReference type="RefSeq" id="WP_272737475.1">
    <property type="nucleotide sequence ID" value="NZ_CP116942.1"/>
</dbReference>
<dbReference type="EMBL" id="CP116942">
    <property type="protein sequence ID" value="WCO67958.1"/>
    <property type="molecule type" value="Genomic_DNA"/>
</dbReference>
<name>A0AAF0BWE3_9ACTN</name>
<evidence type="ECO:0000313" key="1">
    <source>
        <dbReference type="EMBL" id="WCO67958.1"/>
    </source>
</evidence>
<accession>A0AAF0BWE3</accession>
<keyword evidence="2" id="KW-1185">Reference proteome</keyword>
<organism evidence="1 2">
    <name type="scientific">Iamia majanohamensis</name>
    <dbReference type="NCBI Taxonomy" id="467976"/>
    <lineage>
        <taxon>Bacteria</taxon>
        <taxon>Bacillati</taxon>
        <taxon>Actinomycetota</taxon>
        <taxon>Acidimicrobiia</taxon>
        <taxon>Acidimicrobiales</taxon>
        <taxon>Iamiaceae</taxon>
        <taxon>Iamia</taxon>
    </lineage>
</organism>
<dbReference type="AlphaFoldDB" id="A0AAF0BWE3"/>
<dbReference type="Proteomes" id="UP001216390">
    <property type="component" value="Chromosome"/>
</dbReference>
<reference evidence="1" key="1">
    <citation type="submission" date="2023-01" db="EMBL/GenBank/DDBJ databases">
        <title>The diversity of Class Acidimicrobiia in South China Sea sediment environments and the proposal of Iamia marina sp. nov., a novel species of the genus Iamia.</title>
        <authorList>
            <person name="He Y."/>
            <person name="Tian X."/>
        </authorList>
    </citation>
    <scope>NUCLEOTIDE SEQUENCE</scope>
    <source>
        <strain evidence="1">DSM 19957</strain>
    </source>
</reference>
<protein>
    <submittedName>
        <fullName evidence="1">Uncharacterized protein</fullName>
    </submittedName>
</protein>
<evidence type="ECO:0000313" key="2">
    <source>
        <dbReference type="Proteomes" id="UP001216390"/>
    </source>
</evidence>
<sequence length="146" mass="16594">MVRGAAARPVHVTDRLDFERGARTAYPSLRGGPSKRTTGFRYVVTVDVPYYESRVVTVIFPPGSRTPIVLADGPRDSPHRYEDGGLCMWFPGDPPSMQWRFSHGLLDLLDAIRAHLFREAWWRQHDEWLGPEVGHRPTPSTIEEIA</sequence>
<proteinExistence type="predicted"/>
<dbReference type="KEGG" id="ima:PO878_04375"/>